<evidence type="ECO:0000313" key="2">
    <source>
        <dbReference type="EMBL" id="VEL29012.1"/>
    </source>
</evidence>
<feature type="region of interest" description="Disordered" evidence="1">
    <location>
        <begin position="75"/>
        <end position="95"/>
    </location>
</feature>
<evidence type="ECO:0000256" key="1">
    <source>
        <dbReference type="SAM" id="MobiDB-lite"/>
    </source>
</evidence>
<gene>
    <name evidence="2" type="ORF">PXEA_LOCUS22452</name>
</gene>
<sequence>MSCKREIKLQASPGEFERAKQIGIHVDENNKMELSEDGELFVTSLKNMLDTQFEHFGQQNDHLLGMWAGPEHWRKKAKRPKLAPAGPSGPGVDEEFAPGGYTSLFHFQWSSY</sequence>
<dbReference type="AlphaFoldDB" id="A0A448X634"/>
<dbReference type="Proteomes" id="UP000784294">
    <property type="component" value="Unassembled WGS sequence"/>
</dbReference>
<evidence type="ECO:0000313" key="3">
    <source>
        <dbReference type="Proteomes" id="UP000784294"/>
    </source>
</evidence>
<dbReference type="OrthoDB" id="362021at2759"/>
<organism evidence="2 3">
    <name type="scientific">Protopolystoma xenopodis</name>
    <dbReference type="NCBI Taxonomy" id="117903"/>
    <lineage>
        <taxon>Eukaryota</taxon>
        <taxon>Metazoa</taxon>
        <taxon>Spiralia</taxon>
        <taxon>Lophotrochozoa</taxon>
        <taxon>Platyhelminthes</taxon>
        <taxon>Monogenea</taxon>
        <taxon>Polyopisthocotylea</taxon>
        <taxon>Polystomatidea</taxon>
        <taxon>Polystomatidae</taxon>
        <taxon>Protopolystoma</taxon>
    </lineage>
</organism>
<proteinExistence type="predicted"/>
<name>A0A448X634_9PLAT</name>
<comment type="caution">
    <text evidence="2">The sequence shown here is derived from an EMBL/GenBank/DDBJ whole genome shotgun (WGS) entry which is preliminary data.</text>
</comment>
<accession>A0A448X634</accession>
<protein>
    <submittedName>
        <fullName evidence="2">Uncharacterized protein</fullName>
    </submittedName>
</protein>
<reference evidence="2" key="1">
    <citation type="submission" date="2018-11" db="EMBL/GenBank/DDBJ databases">
        <authorList>
            <consortium name="Pathogen Informatics"/>
        </authorList>
    </citation>
    <scope>NUCLEOTIDE SEQUENCE</scope>
</reference>
<dbReference type="EMBL" id="CAAALY010099588">
    <property type="protein sequence ID" value="VEL29012.1"/>
    <property type="molecule type" value="Genomic_DNA"/>
</dbReference>
<keyword evidence="3" id="KW-1185">Reference proteome</keyword>